<sequence>MIAARPTHPVQVAYNIRQRVEGLVIAEVTGDESDALAQF</sequence>
<reference evidence="1" key="1">
    <citation type="submission" date="2020-05" db="EMBL/GenBank/DDBJ databases">
        <authorList>
            <person name="Chiriac C."/>
            <person name="Salcher M."/>
            <person name="Ghai R."/>
            <person name="Kavagutti S V."/>
        </authorList>
    </citation>
    <scope>NUCLEOTIDE SEQUENCE</scope>
</reference>
<evidence type="ECO:0000313" key="1">
    <source>
        <dbReference type="EMBL" id="CAB4849150.1"/>
    </source>
</evidence>
<dbReference type="EMBL" id="CAFBIZ010000075">
    <property type="protein sequence ID" value="CAB4849150.1"/>
    <property type="molecule type" value="Genomic_DNA"/>
</dbReference>
<proteinExistence type="predicted"/>
<organism evidence="1">
    <name type="scientific">freshwater metagenome</name>
    <dbReference type="NCBI Taxonomy" id="449393"/>
    <lineage>
        <taxon>unclassified sequences</taxon>
        <taxon>metagenomes</taxon>
        <taxon>ecological metagenomes</taxon>
    </lineage>
</organism>
<gene>
    <name evidence="1" type="ORF">UFOPK3268_00725</name>
</gene>
<dbReference type="AlphaFoldDB" id="A0A6J7BUJ4"/>
<accession>A0A6J7BUJ4</accession>
<protein>
    <submittedName>
        <fullName evidence="1">Unannotated protein</fullName>
    </submittedName>
</protein>
<name>A0A6J7BUJ4_9ZZZZ</name>